<dbReference type="Gene3D" id="1.10.510.10">
    <property type="entry name" value="Transferase(Phosphotransferase) domain 1"/>
    <property type="match status" value="1"/>
</dbReference>
<feature type="repeat" description="WD" evidence="3">
    <location>
        <begin position="851"/>
        <end position="892"/>
    </location>
</feature>
<evidence type="ECO:0000313" key="7">
    <source>
        <dbReference type="EMBL" id="RUL89313.1"/>
    </source>
</evidence>
<feature type="region of interest" description="Disordered" evidence="4">
    <location>
        <begin position="388"/>
        <end position="435"/>
    </location>
</feature>
<gene>
    <name evidence="7" type="ORF">TsocGM_02540</name>
</gene>
<dbReference type="InterPro" id="IPR000719">
    <property type="entry name" value="Prot_kinase_dom"/>
</dbReference>
<keyword evidence="5" id="KW-0472">Membrane</keyword>
<dbReference type="GO" id="GO:0005524">
    <property type="term" value="F:ATP binding"/>
    <property type="evidence" value="ECO:0007669"/>
    <property type="project" value="InterPro"/>
</dbReference>
<feature type="region of interest" description="Disordered" evidence="4">
    <location>
        <begin position="453"/>
        <end position="478"/>
    </location>
</feature>
<keyword evidence="5" id="KW-1133">Transmembrane helix</keyword>
<feature type="repeat" description="WD" evidence="3">
    <location>
        <begin position="893"/>
        <end position="934"/>
    </location>
</feature>
<dbReference type="RefSeq" id="WP_126723749.1">
    <property type="nucleotide sequence ID" value="NZ_RYZH01000003.1"/>
</dbReference>
<feature type="repeat" description="WD" evidence="3">
    <location>
        <begin position="935"/>
        <end position="968"/>
    </location>
</feature>
<evidence type="ECO:0000259" key="6">
    <source>
        <dbReference type="PROSITE" id="PS50011"/>
    </source>
</evidence>
<feature type="compositionally biased region" description="Basic and acidic residues" evidence="4">
    <location>
        <begin position="171"/>
        <end position="182"/>
    </location>
</feature>
<dbReference type="Gene3D" id="2.130.10.10">
    <property type="entry name" value="YVTN repeat-like/Quinoprotein amine dehydrogenase"/>
    <property type="match status" value="5"/>
</dbReference>
<reference evidence="7 8" key="1">
    <citation type="submission" date="2018-12" db="EMBL/GenBank/DDBJ databases">
        <authorList>
            <person name="Toschakov S.V."/>
        </authorList>
    </citation>
    <scope>NUCLEOTIDE SEQUENCE [LARGE SCALE GENOMIC DNA]</scope>
    <source>
        <strain evidence="7 8">GM2012</strain>
    </source>
</reference>
<keyword evidence="1 3" id="KW-0853">WD repeat</keyword>
<feature type="compositionally biased region" description="Low complexity" evidence="4">
    <location>
        <begin position="19"/>
        <end position="32"/>
    </location>
</feature>
<keyword evidence="8" id="KW-1185">Reference proteome</keyword>
<dbReference type="GO" id="GO:0004672">
    <property type="term" value="F:protein kinase activity"/>
    <property type="evidence" value="ECO:0007669"/>
    <property type="project" value="InterPro"/>
</dbReference>
<feature type="repeat" description="WD" evidence="3">
    <location>
        <begin position="1146"/>
        <end position="1187"/>
    </location>
</feature>
<feature type="compositionally biased region" description="Pro residues" evidence="4">
    <location>
        <begin position="33"/>
        <end position="42"/>
    </location>
</feature>
<dbReference type="InterPro" id="IPR008271">
    <property type="entry name" value="Ser/Thr_kinase_AS"/>
</dbReference>
<dbReference type="InterPro" id="IPR036322">
    <property type="entry name" value="WD40_repeat_dom_sf"/>
</dbReference>
<feature type="repeat" description="WD" evidence="3">
    <location>
        <begin position="809"/>
        <end position="841"/>
    </location>
</feature>
<evidence type="ECO:0000313" key="8">
    <source>
        <dbReference type="Proteomes" id="UP000280296"/>
    </source>
</evidence>
<dbReference type="Proteomes" id="UP000280296">
    <property type="component" value="Unassembled WGS sequence"/>
</dbReference>
<dbReference type="SMART" id="SM00320">
    <property type="entry name" value="WD40"/>
    <property type="match status" value="13"/>
</dbReference>
<dbReference type="EMBL" id="RYZH01000003">
    <property type="protein sequence ID" value="RUL89313.1"/>
    <property type="molecule type" value="Genomic_DNA"/>
</dbReference>
<dbReference type="InterPro" id="IPR011009">
    <property type="entry name" value="Kinase-like_dom_sf"/>
</dbReference>
<dbReference type="SUPFAM" id="SSF56112">
    <property type="entry name" value="Protein kinase-like (PK-like)"/>
    <property type="match status" value="1"/>
</dbReference>
<feature type="repeat" description="WD" evidence="3">
    <location>
        <begin position="774"/>
        <end position="808"/>
    </location>
</feature>
<dbReference type="CDD" id="cd00200">
    <property type="entry name" value="WD40"/>
    <property type="match status" value="2"/>
</dbReference>
<dbReference type="PROSITE" id="PS50011">
    <property type="entry name" value="PROTEIN_KINASE_DOM"/>
    <property type="match status" value="1"/>
</dbReference>
<dbReference type="InterPro" id="IPR015943">
    <property type="entry name" value="WD40/YVTN_repeat-like_dom_sf"/>
</dbReference>
<proteinExistence type="predicted"/>
<dbReference type="InterPro" id="IPR020472">
    <property type="entry name" value="WD40_PAC1"/>
</dbReference>
<protein>
    <recommendedName>
        <fullName evidence="6">Protein kinase domain-containing protein</fullName>
    </recommendedName>
</protein>
<reference evidence="7 8" key="2">
    <citation type="submission" date="2019-01" db="EMBL/GenBank/DDBJ databases">
        <title>Tautonia sociabilis, a novel thermotolerant planctomycete of Isosphaeraceae family, isolated from a 4000 m deep subterranean habitat.</title>
        <authorList>
            <person name="Kovaleva O.L."/>
            <person name="Elcheninov A.G."/>
            <person name="Van Heerden E."/>
            <person name="Toshchakov S.V."/>
            <person name="Novikov A."/>
            <person name="Bonch-Osmolovskaya E.A."/>
            <person name="Kublanov I.V."/>
        </authorList>
    </citation>
    <scope>NUCLEOTIDE SEQUENCE [LARGE SCALE GENOMIC DNA]</scope>
    <source>
        <strain evidence="7 8">GM2012</strain>
    </source>
</reference>
<keyword evidence="5" id="KW-0812">Transmembrane</keyword>
<dbReference type="OrthoDB" id="9765809at2"/>
<sequence length="1290" mass="135717">MLAASNRAGLDLEARSRLSRVTSSRVDGMDPIPRLPSSPGPPGIDGGAPSPASHAPSRGETRLGGAEADRDLLFGILAAREGYVDQMELLDAFECWIADPRRSIAEILHDRGRIDDRQREAIEALVNGLGDDLVSVVDRWIADPERSITRVFEGRLQPSPGGETTALPVADRVDTAPERDPDPTPAIPSDAGQDGSTTRPDDQPLPASLDRRGLGSRELELAQRYIIICPLARGGLGMIWVAIDLELDRAVALKEIRAEASEGASARARFLREAAITGTLEHPGIVPIYGVGLADDGRPFYAMRLVRGESLRDAIAADRKGDRRKSWAAATRGRELIRRFTLACEAVAYAHSRGIVHRDLKPANIMLGAFGETLVVDWGLAKPWRDRSRLLTPDPADRDRRPPSKDHPTLTAVGSALGTPGFMSPEQASGRSGVVGPRSDVYSLGATLFTILTGTPPPGASDAPAGTSPAGVGGPPLPRDWTPDVPRKLEAICQKAMAQAPADRYESAEAMARDLRRWLDDEPVSALPESWADRIARGARRHRPAVLASVTALVLVALVSVLSAVAIGRSLRETRLLSARLALDGAIDRCRAGEVQAGLFELTRALELAREARDRPLQLACRANLSSWLPRSGRLRGDLGHPRPGGEIRSLAYSPDGRSLATASLDGSARLWDTRTGAPRANLEHPAAVGAIAFAPDGTLVVTACDDGFARLWSVSDGSPVGKPMPAPGGISATRAAFSPDGETIAVAGAGGIVLFDAETGSALGEPSSVGVAVDALAFSPDGLRVATGGADGVVRVWDSSNGLPLGAVAGHSDHIASLSYSPDGRLLLSASWDGSARLWDAGTLSPTCPPITHPQGILSACFSPDGRTVLTGSIDTTARLWHAETGRARSGPLRHGGWVFAVAFHPTEPLAFTASADGNVRSWETASGRQLPSALPHDDVIVSMAIAPDGRSLASGGTDNRARLWELPDPGPPPAVFSPGGNRGPRAFALGGTVLMVGVGEELQRRDSRTGLPLEPSIVLPDRVTSLAVSEDGSRFVVGDASGTILTGNARTGLLSDWSASQSGRVTALAFSERARLVLSGDDRGGATLWSLDDEGGATGRRIEAHTETILSAAISPDGRILLTTSRDKTARRWNIQTLEEVGPRLTHHGWIRDAAFSPDGLLIATAGGERIVRLWDARTGEPAGAPMPNAGVPMTLAFSPDGQTLLVGCENAEAEVWHVATSTPVGPPLLGELAVTAVAYSPDGRSILVASNADRIDRGALPPPLSGAPDAIRRLLARRTGKPDATPP</sequence>
<dbReference type="PROSITE" id="PS50082">
    <property type="entry name" value="WD_REPEATS_2"/>
    <property type="match status" value="9"/>
</dbReference>
<accession>A0A432MPD1</accession>
<dbReference type="Pfam" id="PF00400">
    <property type="entry name" value="WD40"/>
    <property type="match status" value="9"/>
</dbReference>
<dbReference type="PROSITE" id="PS00108">
    <property type="entry name" value="PROTEIN_KINASE_ST"/>
    <property type="match status" value="1"/>
</dbReference>
<name>A0A432MPD1_9BACT</name>
<dbReference type="SMART" id="SM00220">
    <property type="entry name" value="S_TKc"/>
    <property type="match status" value="1"/>
</dbReference>
<evidence type="ECO:0000256" key="3">
    <source>
        <dbReference type="PROSITE-ProRule" id="PRU00221"/>
    </source>
</evidence>
<feature type="region of interest" description="Disordered" evidence="4">
    <location>
        <begin position="154"/>
        <end position="211"/>
    </location>
</feature>
<dbReference type="CDD" id="cd14014">
    <property type="entry name" value="STKc_PknB_like"/>
    <property type="match status" value="1"/>
</dbReference>
<dbReference type="PROSITE" id="PS50294">
    <property type="entry name" value="WD_REPEATS_REGION"/>
    <property type="match status" value="9"/>
</dbReference>
<organism evidence="7 8">
    <name type="scientific">Tautonia sociabilis</name>
    <dbReference type="NCBI Taxonomy" id="2080755"/>
    <lineage>
        <taxon>Bacteria</taxon>
        <taxon>Pseudomonadati</taxon>
        <taxon>Planctomycetota</taxon>
        <taxon>Planctomycetia</taxon>
        <taxon>Isosphaerales</taxon>
        <taxon>Isosphaeraceae</taxon>
        <taxon>Tautonia</taxon>
    </lineage>
</organism>
<feature type="compositionally biased region" description="Basic and acidic residues" evidence="4">
    <location>
        <begin position="388"/>
        <end position="408"/>
    </location>
</feature>
<feature type="repeat" description="WD" evidence="3">
    <location>
        <begin position="682"/>
        <end position="723"/>
    </location>
</feature>
<evidence type="ECO:0000256" key="2">
    <source>
        <dbReference type="ARBA" id="ARBA00022737"/>
    </source>
</evidence>
<dbReference type="PRINTS" id="PR00320">
    <property type="entry name" value="GPROTEINBRPT"/>
</dbReference>
<feature type="repeat" description="WD" evidence="3">
    <location>
        <begin position="1104"/>
        <end position="1145"/>
    </location>
</feature>
<keyword evidence="2" id="KW-0677">Repeat</keyword>
<dbReference type="Pfam" id="PF00069">
    <property type="entry name" value="Pkinase"/>
    <property type="match status" value="1"/>
</dbReference>
<feature type="domain" description="Protein kinase" evidence="6">
    <location>
        <begin position="225"/>
        <end position="519"/>
    </location>
</feature>
<dbReference type="SUPFAM" id="SSF50978">
    <property type="entry name" value="WD40 repeat-like"/>
    <property type="match status" value="2"/>
</dbReference>
<evidence type="ECO:0000256" key="5">
    <source>
        <dbReference type="SAM" id="Phobius"/>
    </source>
</evidence>
<feature type="transmembrane region" description="Helical" evidence="5">
    <location>
        <begin position="545"/>
        <end position="567"/>
    </location>
</feature>
<evidence type="ECO:0000256" key="4">
    <source>
        <dbReference type="SAM" id="MobiDB-lite"/>
    </source>
</evidence>
<evidence type="ECO:0000256" key="1">
    <source>
        <dbReference type="ARBA" id="ARBA00022574"/>
    </source>
</evidence>
<dbReference type="PANTHER" id="PTHR19879:SF9">
    <property type="entry name" value="TRANSCRIPTION INITIATION FACTOR TFIID SUBUNIT 5"/>
    <property type="match status" value="1"/>
</dbReference>
<dbReference type="Gene3D" id="3.30.200.20">
    <property type="entry name" value="Phosphorylase Kinase, domain 1"/>
    <property type="match status" value="1"/>
</dbReference>
<dbReference type="InterPro" id="IPR001680">
    <property type="entry name" value="WD40_rpt"/>
</dbReference>
<comment type="caution">
    <text evidence="7">The sequence shown here is derived from an EMBL/GenBank/DDBJ whole genome shotgun (WGS) entry which is preliminary data.</text>
</comment>
<feature type="region of interest" description="Disordered" evidence="4">
    <location>
        <begin position="19"/>
        <end position="64"/>
    </location>
</feature>
<feature type="repeat" description="WD" evidence="3">
    <location>
        <begin position="648"/>
        <end position="682"/>
    </location>
</feature>
<dbReference type="InterPro" id="IPR019775">
    <property type="entry name" value="WD40_repeat_CS"/>
</dbReference>
<dbReference type="PANTHER" id="PTHR19879">
    <property type="entry name" value="TRANSCRIPTION INITIATION FACTOR TFIID"/>
    <property type="match status" value="1"/>
</dbReference>
<dbReference type="PROSITE" id="PS00678">
    <property type="entry name" value="WD_REPEATS_1"/>
    <property type="match status" value="3"/>
</dbReference>